<dbReference type="KEGG" id="afo:Afer_0813"/>
<proteinExistence type="predicted"/>
<dbReference type="InterPro" id="IPR036866">
    <property type="entry name" value="RibonucZ/Hydroxyglut_hydro"/>
</dbReference>
<dbReference type="CDD" id="cd16282">
    <property type="entry name" value="metallo-hydrolase-like_MBL-fold"/>
    <property type="match status" value="1"/>
</dbReference>
<dbReference type="OrthoDB" id="420651at2"/>
<name>C7LYF1_ACIFD</name>
<evidence type="ECO:0000259" key="1">
    <source>
        <dbReference type="SMART" id="SM00849"/>
    </source>
</evidence>
<dbReference type="InterPro" id="IPR001279">
    <property type="entry name" value="Metallo-B-lactamas"/>
</dbReference>
<dbReference type="Gene3D" id="3.60.15.10">
    <property type="entry name" value="Ribonuclease Z/Hydroxyacylglutathione hydrolase-like"/>
    <property type="match status" value="1"/>
</dbReference>
<dbReference type="PANTHER" id="PTHR42951">
    <property type="entry name" value="METALLO-BETA-LACTAMASE DOMAIN-CONTAINING"/>
    <property type="match status" value="1"/>
</dbReference>
<dbReference type="SUPFAM" id="SSF56281">
    <property type="entry name" value="Metallo-hydrolase/oxidoreductase"/>
    <property type="match status" value="1"/>
</dbReference>
<dbReference type="EMBL" id="CP001631">
    <property type="protein sequence ID" value="ACU53759.1"/>
    <property type="molecule type" value="Genomic_DNA"/>
</dbReference>
<evidence type="ECO:0000313" key="3">
    <source>
        <dbReference type="Proteomes" id="UP000000771"/>
    </source>
</evidence>
<accession>C7LYF1</accession>
<organism evidence="2 3">
    <name type="scientific">Acidimicrobium ferrooxidans (strain DSM 10331 / JCM 15462 / NBRC 103882 / ICP)</name>
    <dbReference type="NCBI Taxonomy" id="525909"/>
    <lineage>
        <taxon>Bacteria</taxon>
        <taxon>Bacillati</taxon>
        <taxon>Actinomycetota</taxon>
        <taxon>Acidimicrobiia</taxon>
        <taxon>Acidimicrobiales</taxon>
        <taxon>Acidimicrobiaceae</taxon>
        <taxon>Acidimicrobium</taxon>
    </lineage>
</organism>
<reference evidence="2 3" key="1">
    <citation type="journal article" date="2009" name="Stand. Genomic Sci.">
        <title>Complete genome sequence of Acidimicrobium ferrooxidans type strain (ICP).</title>
        <authorList>
            <person name="Clum A."/>
            <person name="Nolan M."/>
            <person name="Lang E."/>
            <person name="Glavina Del Rio T."/>
            <person name="Tice H."/>
            <person name="Copeland A."/>
            <person name="Cheng J.F."/>
            <person name="Lucas S."/>
            <person name="Chen F."/>
            <person name="Bruce D."/>
            <person name="Goodwin L."/>
            <person name="Pitluck S."/>
            <person name="Ivanova N."/>
            <person name="Mavrommatis K."/>
            <person name="Mikhailova N."/>
            <person name="Pati A."/>
            <person name="Chen A."/>
            <person name="Palaniappan K."/>
            <person name="Goker M."/>
            <person name="Spring S."/>
            <person name="Land M."/>
            <person name="Hauser L."/>
            <person name="Chang Y.J."/>
            <person name="Jeffries C.C."/>
            <person name="Chain P."/>
            <person name="Bristow J."/>
            <person name="Eisen J.A."/>
            <person name="Markowitz V."/>
            <person name="Hugenholtz P."/>
            <person name="Kyrpides N.C."/>
            <person name="Klenk H.P."/>
            <person name="Lapidus A."/>
        </authorList>
    </citation>
    <scope>NUCLEOTIDE SEQUENCE [LARGE SCALE GENOMIC DNA]</scope>
    <source>
        <strain evidence="3">DSM 10331 / JCM 15462 / NBRC 103882 / ICP</strain>
    </source>
</reference>
<dbReference type="PANTHER" id="PTHR42951:SF20">
    <property type="entry name" value="BETA LACTAMASE"/>
    <property type="match status" value="1"/>
</dbReference>
<dbReference type="Proteomes" id="UP000000771">
    <property type="component" value="Chromosome"/>
</dbReference>
<dbReference type="RefSeq" id="WP_015798248.1">
    <property type="nucleotide sequence ID" value="NC_013124.1"/>
</dbReference>
<keyword evidence="3" id="KW-1185">Reference proteome</keyword>
<feature type="domain" description="Metallo-beta-lactamase" evidence="1">
    <location>
        <begin position="34"/>
        <end position="223"/>
    </location>
</feature>
<dbReference type="InterPro" id="IPR050855">
    <property type="entry name" value="NDM-1-like"/>
</dbReference>
<dbReference type="SMART" id="SM00849">
    <property type="entry name" value="Lactamase_B"/>
    <property type="match status" value="1"/>
</dbReference>
<dbReference type="Pfam" id="PF00753">
    <property type="entry name" value="Lactamase_B"/>
    <property type="match status" value="1"/>
</dbReference>
<gene>
    <name evidence="2" type="ordered locus">Afer_0813</name>
</gene>
<evidence type="ECO:0000313" key="2">
    <source>
        <dbReference type="EMBL" id="ACU53759.1"/>
    </source>
</evidence>
<protein>
    <submittedName>
        <fullName evidence="2">Beta-lactamase domain protein</fullName>
    </submittedName>
</protein>
<dbReference type="eggNOG" id="COG0491">
    <property type="taxonomic scope" value="Bacteria"/>
</dbReference>
<dbReference type="AlphaFoldDB" id="C7LYF1"/>
<dbReference type="STRING" id="525909.Afer_0813"/>
<dbReference type="HOGENOM" id="CLU_056342_4_0_11"/>
<sequence length="322" mass="34824">MSTKPFASSADLAPKHEVLEHLADGVVALTAEGDPNVGAIATSEGLVCVEARATPVAARRWLERLHGVLDGPVSYLVLSHYHAVRVLGASAFDAGAIVAHTATAELIEERGAEDWASEQARMPRLFEEPASIPGLTRPTLTFADELRLGRGGGRGDIWLWWLGRGHTRGDIVVWLPRERVLFAGDLVEARAALYTGDAYHREWSGPTLDAIADLGAEVLVGGRGAVVRGREAVAAAIAQSRRFLQVLIDESSRALDAGGGLREAFGACYEALAPTYGSWPIFEHTIPFDVARVVEELQGVEHPTIWTTERDRAVWDELQGSR</sequence>